<sequence>MTMKNSIPTKDEGERNLPLILMPWVILQSHIYWCCSALYYICHPPNRSPPTRRNSIQLSTPHFSKSHGRARAFSDPTYQQAAPVFSVHDTSKDKPKQNNRFMSTFQRRPYRTSDDLFRPTMQQEREGTTLPPVWIQKARHLMGSSPANLSEPTKSNLSGPTASSNDSKRGPILLRKLNKKNKDQNLVKSKDTKKKKYLGLLKQTTIHPFN</sequence>
<feature type="region of interest" description="Disordered" evidence="1">
    <location>
        <begin position="144"/>
        <end position="171"/>
    </location>
</feature>
<dbReference type="InParanoid" id="A0A167NQK5"/>
<name>A0A167NQK5_PHYB8</name>
<keyword evidence="3" id="KW-1185">Reference proteome</keyword>
<dbReference type="AlphaFoldDB" id="A0A167NQK5"/>
<dbReference type="GeneID" id="28996321"/>
<evidence type="ECO:0000256" key="1">
    <source>
        <dbReference type="SAM" id="MobiDB-lite"/>
    </source>
</evidence>
<gene>
    <name evidence="2" type="ORF">PHYBLDRAFT_166426</name>
</gene>
<protein>
    <submittedName>
        <fullName evidence="2">Uncharacterized protein</fullName>
    </submittedName>
</protein>
<evidence type="ECO:0000313" key="3">
    <source>
        <dbReference type="Proteomes" id="UP000077315"/>
    </source>
</evidence>
<evidence type="ECO:0000313" key="2">
    <source>
        <dbReference type="EMBL" id="OAD76459.1"/>
    </source>
</evidence>
<dbReference type="Proteomes" id="UP000077315">
    <property type="component" value="Unassembled WGS sequence"/>
</dbReference>
<reference evidence="3" key="1">
    <citation type="submission" date="2015-06" db="EMBL/GenBank/DDBJ databases">
        <title>Expansion of signal transduction pathways in fungi by whole-genome duplication.</title>
        <authorList>
            <consortium name="DOE Joint Genome Institute"/>
            <person name="Corrochano L.M."/>
            <person name="Kuo A."/>
            <person name="Marcet-Houben M."/>
            <person name="Polaino S."/>
            <person name="Salamov A."/>
            <person name="Villalobos J.M."/>
            <person name="Alvarez M.I."/>
            <person name="Avalos J."/>
            <person name="Benito E.P."/>
            <person name="Benoit I."/>
            <person name="Burger G."/>
            <person name="Camino L.P."/>
            <person name="Canovas D."/>
            <person name="Cerda-Olmedo E."/>
            <person name="Cheng J.-F."/>
            <person name="Dominguez A."/>
            <person name="Elias M."/>
            <person name="Eslava A.P."/>
            <person name="Glaser F."/>
            <person name="Grimwood J."/>
            <person name="Gutierrez G."/>
            <person name="Heitman J."/>
            <person name="Henrissat B."/>
            <person name="Iturriaga E.A."/>
            <person name="Lang B.F."/>
            <person name="Lavin J.L."/>
            <person name="Lee S."/>
            <person name="Li W."/>
            <person name="Lindquist E."/>
            <person name="Lopez-Garcia S."/>
            <person name="Luque E.M."/>
            <person name="Marcos A.T."/>
            <person name="Martin J."/>
            <person name="McCluskey K."/>
            <person name="Medina H.R."/>
            <person name="Miralles-Duran A."/>
            <person name="Miyazaki A."/>
            <person name="Munoz-Torres E."/>
            <person name="Oguiza J.A."/>
            <person name="Ohm R."/>
            <person name="Olmedo M."/>
            <person name="Orejas M."/>
            <person name="Ortiz-Castellanos L."/>
            <person name="Pisabarro A.G."/>
            <person name="Rodriguez-Romero J."/>
            <person name="Ruiz-Herrera J."/>
            <person name="Ruiz-Vazquez R."/>
            <person name="Sanz C."/>
            <person name="Schackwitz W."/>
            <person name="Schmutz J."/>
            <person name="Shahriari M."/>
            <person name="Shelest E."/>
            <person name="Silva-Franco F."/>
            <person name="Soanes D."/>
            <person name="Syed K."/>
            <person name="Tagua V.G."/>
            <person name="Talbot N.J."/>
            <person name="Thon M."/>
            <person name="De vries R.P."/>
            <person name="Wiebenga A."/>
            <person name="Yadav J.S."/>
            <person name="Braun E.L."/>
            <person name="Baker S."/>
            <person name="Garre V."/>
            <person name="Horwitz B."/>
            <person name="Torres-Martinez S."/>
            <person name="Idnurm A."/>
            <person name="Herrera-Estrella A."/>
            <person name="Gabaldon T."/>
            <person name="Grigoriev I.V."/>
        </authorList>
    </citation>
    <scope>NUCLEOTIDE SEQUENCE [LARGE SCALE GENOMIC DNA]</scope>
    <source>
        <strain evidence="3">NRRL 1555(-)</strain>
    </source>
</reference>
<proteinExistence type="predicted"/>
<feature type="compositionally biased region" description="Polar residues" evidence="1">
    <location>
        <begin position="145"/>
        <end position="165"/>
    </location>
</feature>
<organism evidence="2 3">
    <name type="scientific">Phycomyces blakesleeanus (strain ATCC 8743b / DSM 1359 / FGSC 10004 / NBRC 33097 / NRRL 1555)</name>
    <dbReference type="NCBI Taxonomy" id="763407"/>
    <lineage>
        <taxon>Eukaryota</taxon>
        <taxon>Fungi</taxon>
        <taxon>Fungi incertae sedis</taxon>
        <taxon>Mucoromycota</taxon>
        <taxon>Mucoromycotina</taxon>
        <taxon>Mucoromycetes</taxon>
        <taxon>Mucorales</taxon>
        <taxon>Phycomycetaceae</taxon>
        <taxon>Phycomyces</taxon>
    </lineage>
</organism>
<dbReference type="EMBL" id="KV440976">
    <property type="protein sequence ID" value="OAD76459.1"/>
    <property type="molecule type" value="Genomic_DNA"/>
</dbReference>
<dbReference type="OrthoDB" id="2284908at2759"/>
<dbReference type="RefSeq" id="XP_018294499.1">
    <property type="nucleotide sequence ID" value="XM_018435415.1"/>
</dbReference>
<dbReference type="VEuPathDB" id="FungiDB:PHYBLDRAFT_166426"/>
<accession>A0A167NQK5</accession>